<evidence type="ECO:0000256" key="6">
    <source>
        <dbReference type="ARBA" id="ARBA00022989"/>
    </source>
</evidence>
<feature type="transmembrane region" description="Helical" evidence="10">
    <location>
        <begin position="105"/>
        <end position="129"/>
    </location>
</feature>
<dbReference type="GO" id="GO:0016746">
    <property type="term" value="F:acyltransferase activity"/>
    <property type="evidence" value="ECO:0007669"/>
    <property type="project" value="UniProtKB-KW"/>
</dbReference>
<keyword evidence="6 10" id="KW-1133">Transmembrane helix</keyword>
<feature type="transmembrane region" description="Helical" evidence="10">
    <location>
        <begin position="7"/>
        <end position="25"/>
    </location>
</feature>
<dbReference type="InterPro" id="IPR004299">
    <property type="entry name" value="MBOAT_fam"/>
</dbReference>
<dbReference type="PIRSF" id="PIRSF016636">
    <property type="entry name" value="AlgI_DltB"/>
    <property type="match status" value="1"/>
</dbReference>
<keyword evidence="4 9" id="KW-0808">Transferase</keyword>
<dbReference type="GO" id="GO:0005886">
    <property type="term" value="C:plasma membrane"/>
    <property type="evidence" value="ECO:0007669"/>
    <property type="project" value="UniProtKB-SubCell"/>
</dbReference>
<dbReference type="InterPro" id="IPR051085">
    <property type="entry name" value="MB_O-acyltransferase"/>
</dbReference>
<evidence type="ECO:0000256" key="9">
    <source>
        <dbReference type="PIRNR" id="PIRNR016636"/>
    </source>
</evidence>
<keyword evidence="12" id="KW-1185">Reference proteome</keyword>
<protein>
    <submittedName>
        <fullName evidence="11">MBOAT family protein</fullName>
    </submittedName>
</protein>
<gene>
    <name evidence="11" type="ORF">F8C82_12025</name>
</gene>
<dbReference type="PIRSF" id="PIRSF500217">
    <property type="entry name" value="AlgI"/>
    <property type="match status" value="1"/>
</dbReference>
<comment type="similarity">
    <text evidence="2 9">Belongs to the membrane-bound acyltransferase family.</text>
</comment>
<evidence type="ECO:0000256" key="5">
    <source>
        <dbReference type="ARBA" id="ARBA00022692"/>
    </source>
</evidence>
<dbReference type="PANTHER" id="PTHR13285">
    <property type="entry name" value="ACYLTRANSFERASE"/>
    <property type="match status" value="1"/>
</dbReference>
<dbReference type="OrthoDB" id="9805788at2"/>
<evidence type="ECO:0000256" key="2">
    <source>
        <dbReference type="ARBA" id="ARBA00010323"/>
    </source>
</evidence>
<dbReference type="Pfam" id="PF03062">
    <property type="entry name" value="MBOAT"/>
    <property type="match status" value="1"/>
</dbReference>
<dbReference type="AlphaFoldDB" id="A0A6L3ZF29"/>
<comment type="caution">
    <text evidence="11">The sequence shown here is derived from an EMBL/GenBank/DDBJ whole genome shotgun (WGS) entry which is preliminary data.</text>
</comment>
<feature type="transmembrane region" description="Helical" evidence="10">
    <location>
        <begin position="149"/>
        <end position="168"/>
    </location>
</feature>
<feature type="transmembrane region" description="Helical" evidence="10">
    <location>
        <begin position="440"/>
        <end position="458"/>
    </location>
</feature>
<evidence type="ECO:0000256" key="1">
    <source>
        <dbReference type="ARBA" id="ARBA00004651"/>
    </source>
</evidence>
<organism evidence="11 12">
    <name type="scientific">Phaeocystidibacter marisrubri</name>
    <dbReference type="NCBI Taxonomy" id="1577780"/>
    <lineage>
        <taxon>Bacteria</taxon>
        <taxon>Pseudomonadati</taxon>
        <taxon>Bacteroidota</taxon>
        <taxon>Flavobacteriia</taxon>
        <taxon>Flavobacteriales</taxon>
        <taxon>Phaeocystidibacteraceae</taxon>
        <taxon>Phaeocystidibacter</taxon>
    </lineage>
</organism>
<dbReference type="Proteomes" id="UP000484164">
    <property type="component" value="Unassembled WGS sequence"/>
</dbReference>
<feature type="transmembrane region" description="Helical" evidence="10">
    <location>
        <begin position="401"/>
        <end position="419"/>
    </location>
</feature>
<accession>A0A6L3ZF29</accession>
<evidence type="ECO:0000313" key="12">
    <source>
        <dbReference type="Proteomes" id="UP000484164"/>
    </source>
</evidence>
<dbReference type="GO" id="GO:0042121">
    <property type="term" value="P:alginic acid biosynthetic process"/>
    <property type="evidence" value="ECO:0007669"/>
    <property type="project" value="InterPro"/>
</dbReference>
<keyword evidence="7 9" id="KW-0472">Membrane</keyword>
<evidence type="ECO:0000256" key="8">
    <source>
        <dbReference type="ARBA" id="ARBA00023315"/>
    </source>
</evidence>
<evidence type="ECO:0000313" key="11">
    <source>
        <dbReference type="EMBL" id="KAB2816403.1"/>
    </source>
</evidence>
<dbReference type="EMBL" id="WBVQ01000002">
    <property type="protein sequence ID" value="KAB2816403.1"/>
    <property type="molecule type" value="Genomic_DNA"/>
</dbReference>
<proteinExistence type="inferred from homology"/>
<comment type="subcellular location">
    <subcellularLocation>
        <location evidence="1">Cell membrane</location>
        <topology evidence="1">Multi-pass membrane protein</topology>
    </subcellularLocation>
</comment>
<feature type="transmembrane region" description="Helical" evidence="10">
    <location>
        <begin position="312"/>
        <end position="335"/>
    </location>
</feature>
<feature type="transmembrane region" description="Helical" evidence="10">
    <location>
        <begin position="76"/>
        <end position="93"/>
    </location>
</feature>
<keyword evidence="3 9" id="KW-1003">Cell membrane</keyword>
<feature type="transmembrane region" description="Helical" evidence="10">
    <location>
        <begin position="31"/>
        <end position="55"/>
    </location>
</feature>
<dbReference type="PANTHER" id="PTHR13285:SF23">
    <property type="entry name" value="TEICHOIC ACID D-ALANYLTRANSFERASE"/>
    <property type="match status" value="1"/>
</dbReference>
<evidence type="ECO:0000256" key="7">
    <source>
        <dbReference type="ARBA" id="ARBA00023136"/>
    </source>
</evidence>
<evidence type="ECO:0000256" key="10">
    <source>
        <dbReference type="SAM" id="Phobius"/>
    </source>
</evidence>
<dbReference type="InterPro" id="IPR028362">
    <property type="entry name" value="AlgI"/>
</dbReference>
<sequence>MVFSSIFFMFGFMPIFFLIYFVLPYKYKNVWALLGSTFFYAWGGPAFVLVLFASITADYFIGHQIAQNKGQSKRRWVALGLILNVGLLGYFKYANFFVENFNSLLMALGMTGVHWTDVALPIGISFFTFQKISYLIDVSRGEKEAMRSWVDYALFVVLFPQLIAGPIVRFKDIADEIVDRRANLIPSERLLGIYRFIIGLAKKVLIANVLGEVADHYYNDVSDPNFGEAWIALAAYTFQIYFDFSGYSDMAIGLGRMMGFHFPENFNYPYISKSITEFWRRWHITLSSWMRDYLYIPLGGNRGSVSRTYINLWLVFLMSGLWHGASWNFVIWGAFHGFWLVTERAFLLKWMSRVPAFVRIVFTFFIAMLGWLVFRLEDADTFTIYLNAMCSWNGWPTIDPHQWIILALAIFLSFRVAFIRSDRTESTPFESLNPRKAIRITLVSLVLLSLSASFVMSSDFNPFIYFRF</sequence>
<evidence type="ECO:0000256" key="3">
    <source>
        <dbReference type="ARBA" id="ARBA00022475"/>
    </source>
</evidence>
<evidence type="ECO:0000256" key="4">
    <source>
        <dbReference type="ARBA" id="ARBA00022679"/>
    </source>
</evidence>
<keyword evidence="5 10" id="KW-0812">Transmembrane</keyword>
<keyword evidence="8 9" id="KW-0012">Acyltransferase</keyword>
<reference evidence="11 12" key="1">
    <citation type="submission" date="2019-10" db="EMBL/GenBank/DDBJ databases">
        <title>Genome sequence of Phaeocystidibacter marisrubri JCM30614 (type strain).</title>
        <authorList>
            <person name="Bowman J.P."/>
        </authorList>
    </citation>
    <scope>NUCLEOTIDE SEQUENCE [LARGE SCALE GENOMIC DNA]</scope>
    <source>
        <strain evidence="11 12">JCM 30614</strain>
    </source>
</reference>
<dbReference type="InterPro" id="IPR024194">
    <property type="entry name" value="Ac/AlaTfrase_AlgI/DltB"/>
</dbReference>
<feature type="transmembrane region" description="Helical" evidence="10">
    <location>
        <begin position="356"/>
        <end position="374"/>
    </location>
</feature>
<name>A0A6L3ZF29_9FLAO</name>